<keyword evidence="2" id="KW-1185">Reference proteome</keyword>
<dbReference type="OMA" id="CIFIRSE"/>
<dbReference type="EMBL" id="AGNL01003276">
    <property type="protein sequence ID" value="EJK74895.1"/>
    <property type="molecule type" value="Genomic_DNA"/>
</dbReference>
<reference evidence="1 2" key="1">
    <citation type="journal article" date="2012" name="Genome Biol.">
        <title>Genome and low-iron response of an oceanic diatom adapted to chronic iron limitation.</title>
        <authorList>
            <person name="Lommer M."/>
            <person name="Specht M."/>
            <person name="Roy A.S."/>
            <person name="Kraemer L."/>
            <person name="Andreson R."/>
            <person name="Gutowska M.A."/>
            <person name="Wolf J."/>
            <person name="Bergner S.V."/>
            <person name="Schilhabel M.B."/>
            <person name="Klostermeier U.C."/>
            <person name="Beiko R.G."/>
            <person name="Rosenstiel P."/>
            <person name="Hippler M."/>
            <person name="Laroche J."/>
        </authorList>
    </citation>
    <scope>NUCLEOTIDE SEQUENCE [LARGE SCALE GENOMIC DNA]</scope>
    <source>
        <strain evidence="1 2">CCMP1005</strain>
    </source>
</reference>
<dbReference type="PANTHER" id="PTHR47773:SF1">
    <property type="entry name" value="C2H2-TYPE DOMAIN-CONTAINING PROTEIN"/>
    <property type="match status" value="1"/>
</dbReference>
<dbReference type="Proteomes" id="UP000266841">
    <property type="component" value="Unassembled WGS sequence"/>
</dbReference>
<accession>K0TBL4</accession>
<organism evidence="1 2">
    <name type="scientific">Thalassiosira oceanica</name>
    <name type="common">Marine diatom</name>
    <dbReference type="NCBI Taxonomy" id="159749"/>
    <lineage>
        <taxon>Eukaryota</taxon>
        <taxon>Sar</taxon>
        <taxon>Stramenopiles</taxon>
        <taxon>Ochrophyta</taxon>
        <taxon>Bacillariophyta</taxon>
        <taxon>Coscinodiscophyceae</taxon>
        <taxon>Thalassiosirophycidae</taxon>
        <taxon>Thalassiosirales</taxon>
        <taxon>Thalassiosiraceae</taxon>
        <taxon>Thalassiosira</taxon>
    </lineage>
</organism>
<dbReference type="OrthoDB" id="445314at2759"/>
<name>K0TBL4_THAOC</name>
<protein>
    <submittedName>
        <fullName evidence="1">Uncharacterized protein</fullName>
    </submittedName>
</protein>
<proteinExistence type="predicted"/>
<feature type="non-terminal residue" evidence="1">
    <location>
        <position position="429"/>
    </location>
</feature>
<evidence type="ECO:0000313" key="1">
    <source>
        <dbReference type="EMBL" id="EJK74895.1"/>
    </source>
</evidence>
<sequence>MGLKCSDPGCGATFQSYEASYVETLELDQRNKLGAIIVGKSDGIDMSLVIMARSGISAAAIQRTCHANLTCQHEACKFDFNNRKRYHDQFGTVVENNDFPREYDDRWVAKPDQIIRAFIRDYLTNRDGLNREMASLTSAVAMAIDHQAKPCRRSKSRNAMQTFCVVGDGGLILGFYCVPSDDMQWVEIAMEEIVARHGGEIEKTDDGDYRLKKKGALPDFIYVDKDCCDGKEGGRTEHNKFFFGMIKVLDAFHLILRIGREIEIQHGRKALFMTQLSRCIFIRSEDDAKRLKKAQEKVESERGAELSAKEKRSDARTYVRRVIGDRQQIVSKILLLVQTNMAMDREMVRQYEESGGKFEDLNRCDDAYPLITKKQQGRGSPLRRWAREIYWDAQVHWELTNSNRRRLSEMGKDALPLSVAPTEMNESTL</sequence>
<dbReference type="PANTHER" id="PTHR47773">
    <property type="entry name" value="SI:DKEY-9I5.2-RELATED"/>
    <property type="match status" value="1"/>
</dbReference>
<dbReference type="AlphaFoldDB" id="K0TBL4"/>
<evidence type="ECO:0000313" key="2">
    <source>
        <dbReference type="Proteomes" id="UP000266841"/>
    </source>
</evidence>
<comment type="caution">
    <text evidence="1">The sequence shown here is derived from an EMBL/GenBank/DDBJ whole genome shotgun (WGS) entry which is preliminary data.</text>
</comment>
<gene>
    <name evidence="1" type="ORF">THAOC_03400</name>
</gene>